<evidence type="ECO:0008006" key="3">
    <source>
        <dbReference type="Google" id="ProtNLM"/>
    </source>
</evidence>
<evidence type="ECO:0000313" key="1">
    <source>
        <dbReference type="EMBL" id="CAD5213653.1"/>
    </source>
</evidence>
<proteinExistence type="predicted"/>
<protein>
    <recommendedName>
        <fullName evidence="3">SGNH domain-containing protein</fullName>
    </recommendedName>
</protein>
<dbReference type="OrthoDB" id="10594195at2759"/>
<keyword evidence="2" id="KW-1185">Reference proteome</keyword>
<comment type="caution">
    <text evidence="1">The sequence shown here is derived from an EMBL/GenBank/DDBJ whole genome shotgun (WGS) entry which is preliminary data.</text>
</comment>
<dbReference type="Proteomes" id="UP000614601">
    <property type="component" value="Unassembled WGS sequence"/>
</dbReference>
<dbReference type="EMBL" id="CAJFDH010000003">
    <property type="protein sequence ID" value="CAD5213653.1"/>
    <property type="molecule type" value="Genomic_DNA"/>
</dbReference>
<reference evidence="1" key="1">
    <citation type="submission" date="2020-09" db="EMBL/GenBank/DDBJ databases">
        <authorList>
            <person name="Kikuchi T."/>
        </authorList>
    </citation>
    <scope>NUCLEOTIDE SEQUENCE</scope>
    <source>
        <strain evidence="1">SH1</strain>
    </source>
</reference>
<organism evidence="1 2">
    <name type="scientific">Bursaphelenchus okinawaensis</name>
    <dbReference type="NCBI Taxonomy" id="465554"/>
    <lineage>
        <taxon>Eukaryota</taxon>
        <taxon>Metazoa</taxon>
        <taxon>Ecdysozoa</taxon>
        <taxon>Nematoda</taxon>
        <taxon>Chromadorea</taxon>
        <taxon>Rhabditida</taxon>
        <taxon>Tylenchina</taxon>
        <taxon>Tylenchomorpha</taxon>
        <taxon>Aphelenchoidea</taxon>
        <taxon>Aphelenchoididae</taxon>
        <taxon>Bursaphelenchus</taxon>
    </lineage>
</organism>
<dbReference type="AlphaFoldDB" id="A0A811KD29"/>
<evidence type="ECO:0000313" key="2">
    <source>
        <dbReference type="Proteomes" id="UP000614601"/>
    </source>
</evidence>
<dbReference type="EMBL" id="CAJFCW020000003">
    <property type="protein sequence ID" value="CAG9101301.1"/>
    <property type="molecule type" value="Genomic_DNA"/>
</dbReference>
<sequence length="167" mass="19293">MIMYDAIRNATEPIDVLVVRFSYAYVLEQIPPNYDKALQNLQTFVGNVQEIANPKHLVISYNEYQKADLFEKVVRDVLKNSTESFEYDFRPLNSDSIFMNQVVSKIKCKNCIKVNFAEPLCNYITNKCMYALPNGLAIYRDFIHTTAFGSLYLADVLENQLKINNII</sequence>
<dbReference type="Proteomes" id="UP000783686">
    <property type="component" value="Unassembled WGS sequence"/>
</dbReference>
<gene>
    <name evidence="1" type="ORF">BOKJ2_LOCUS5200</name>
</gene>
<accession>A0A811KD29</accession>
<name>A0A811KD29_9BILA</name>